<feature type="domain" description="FAF" evidence="3">
    <location>
        <begin position="170"/>
        <end position="222"/>
    </location>
</feature>
<dbReference type="AlphaFoldDB" id="A0AAV6YDC2"/>
<comment type="caution">
    <text evidence="4">The sequence shown here is derived from an EMBL/GenBank/DDBJ whole genome shotgun (WGS) entry which is preliminary data.</text>
</comment>
<feature type="compositionally biased region" description="Polar residues" evidence="2">
    <location>
        <begin position="176"/>
        <end position="187"/>
    </location>
</feature>
<organism evidence="4 5">
    <name type="scientific">Buddleja alternifolia</name>
    <dbReference type="NCBI Taxonomy" id="168488"/>
    <lineage>
        <taxon>Eukaryota</taxon>
        <taxon>Viridiplantae</taxon>
        <taxon>Streptophyta</taxon>
        <taxon>Embryophyta</taxon>
        <taxon>Tracheophyta</taxon>
        <taxon>Spermatophyta</taxon>
        <taxon>Magnoliopsida</taxon>
        <taxon>eudicotyledons</taxon>
        <taxon>Gunneridae</taxon>
        <taxon>Pentapetalae</taxon>
        <taxon>asterids</taxon>
        <taxon>lamiids</taxon>
        <taxon>Lamiales</taxon>
        <taxon>Scrophulariaceae</taxon>
        <taxon>Buddlejeae</taxon>
        <taxon>Buddleja</taxon>
    </lineage>
</organism>
<evidence type="ECO:0000313" key="5">
    <source>
        <dbReference type="Proteomes" id="UP000826271"/>
    </source>
</evidence>
<dbReference type="PANTHER" id="PTHR33155">
    <property type="entry name" value="FANTASTIC FOUR-LIKE PROTEIN (DUF3049)"/>
    <property type="match status" value="1"/>
</dbReference>
<name>A0AAV6YDC2_9LAMI</name>
<feature type="region of interest" description="Disordered" evidence="2">
    <location>
        <begin position="220"/>
        <end position="264"/>
    </location>
</feature>
<dbReference type="InterPro" id="IPR046431">
    <property type="entry name" value="FAF_dom"/>
</dbReference>
<evidence type="ECO:0000313" key="4">
    <source>
        <dbReference type="EMBL" id="KAG8389355.1"/>
    </source>
</evidence>
<dbReference type="InterPro" id="IPR021410">
    <property type="entry name" value="FAF"/>
</dbReference>
<protein>
    <recommendedName>
        <fullName evidence="3">FAF domain-containing protein</fullName>
    </recommendedName>
</protein>
<dbReference type="Proteomes" id="UP000826271">
    <property type="component" value="Unassembled WGS sequence"/>
</dbReference>
<feature type="region of interest" description="Disordered" evidence="2">
    <location>
        <begin position="166"/>
        <end position="187"/>
    </location>
</feature>
<dbReference type="PANTHER" id="PTHR33155:SF8">
    <property type="entry name" value="PROTEIN FANTASTIC FOUR 1"/>
    <property type="match status" value="1"/>
</dbReference>
<proteinExistence type="inferred from homology"/>
<sequence length="304" mass="33726">MSSTSTVCQGLQSCLEPILIEPRVLVHQLATSKQGPSLPWLKKQTEIPNPENPKHFPIKKNCENIKTDQEKKKSTWNLLQSLNKNSYTCRKLSDDHQEEVYIHPLVKRSTSALSSRSLQMCTESLGSETGDGIDSYNGGFSYNIIEKQSSSPINIPKTREIRKKVKHSSSFPPPLTSISGNDGVQVQTHREGGRLVIKAYSHSSSNTCFQTERENGRLRLSLPRDGYGGDDEDVEEKNVDESEKSFGENDDKEDEFHGSFWGESVKEDGGKVGCKIGGGEWSSSRCNGDSSKRIPSLPFCVAIS</sequence>
<evidence type="ECO:0000256" key="2">
    <source>
        <dbReference type="SAM" id="MobiDB-lite"/>
    </source>
</evidence>
<reference evidence="4" key="1">
    <citation type="submission" date="2019-10" db="EMBL/GenBank/DDBJ databases">
        <authorList>
            <person name="Zhang R."/>
            <person name="Pan Y."/>
            <person name="Wang J."/>
            <person name="Ma R."/>
            <person name="Yu S."/>
        </authorList>
    </citation>
    <scope>NUCLEOTIDE SEQUENCE</scope>
    <source>
        <strain evidence="4">LA-IB0</strain>
        <tissue evidence="4">Leaf</tissue>
    </source>
</reference>
<dbReference type="EMBL" id="WHWC01000002">
    <property type="protein sequence ID" value="KAG8389355.1"/>
    <property type="molecule type" value="Genomic_DNA"/>
</dbReference>
<evidence type="ECO:0000259" key="3">
    <source>
        <dbReference type="Pfam" id="PF11250"/>
    </source>
</evidence>
<feature type="compositionally biased region" description="Basic and acidic residues" evidence="2">
    <location>
        <begin position="236"/>
        <end position="257"/>
    </location>
</feature>
<gene>
    <name evidence="4" type="ORF">BUALT_Bualt02G0220700</name>
</gene>
<keyword evidence="5" id="KW-1185">Reference proteome</keyword>
<dbReference type="Pfam" id="PF11250">
    <property type="entry name" value="FAF"/>
    <property type="match status" value="1"/>
</dbReference>
<comment type="similarity">
    <text evidence="1">Belongs to the fantastic four family.</text>
</comment>
<evidence type="ECO:0000256" key="1">
    <source>
        <dbReference type="ARBA" id="ARBA00008690"/>
    </source>
</evidence>
<accession>A0AAV6YDC2</accession>